<dbReference type="Proteomes" id="UP000005289">
    <property type="component" value="Chromosome"/>
</dbReference>
<dbReference type="HOGENOM" id="CLU_028184_0_1_6"/>
<dbReference type="InterPro" id="IPR001126">
    <property type="entry name" value="UmuC"/>
</dbReference>
<evidence type="ECO:0000256" key="1">
    <source>
        <dbReference type="ARBA" id="ARBA00010945"/>
    </source>
</evidence>
<evidence type="ECO:0000256" key="2">
    <source>
        <dbReference type="ARBA" id="ARBA00022763"/>
    </source>
</evidence>
<sequence length="493" mass="54208">MPPVAHHPEPEPEPETGRPLWLAVWLPHLALDALVQTGNAQPGPLIVVEERDRPRVHDGNRAARRAGVVPGMPLADALAVLNAPTVVDYRPDTLERHLRTLASVLLQFSDHVCPEPDGPRILLEIGRSLRLFRGMEALARQIVDTLRGLGYSARIGIARTPAAARLLAGQRGAARPANRDALRRALSPLPLAALPLPGHTLAGLRAVGLRRIGELLRLPRGELAQRHGTALPELLDRLLGNAPEVLPRFRPPDTPVFQLEFDREIATAGALRFPLKRLLLQMEHALRARQRGVQRLELDLLHREHTTRLALERSHAGCRADDWLELWNIRLTRLALPAPVRALRLRPGRLLPGTTDSAGLFHASASGVPDDSTLLARIRARLGEHAVLQLAPTFHPLPEHAQTERAADGPLRGAAAVVTPAQYAAGAALWLCPPQPCAAPAAPAWLGRLEGGWWADGNDQRRDYALARDRDGRLLWLFRDLRSGEWQLLGFWG</sequence>
<gene>
    <name evidence="4" type="ORF">THITH_07125</name>
</gene>
<dbReference type="STRING" id="713585.THITH_07125"/>
<evidence type="ECO:0000313" key="4">
    <source>
        <dbReference type="EMBL" id="AHF00036.1"/>
    </source>
</evidence>
<organism evidence="4 5">
    <name type="scientific">Thioalkalivibrio paradoxus ARh 1</name>
    <dbReference type="NCBI Taxonomy" id="713585"/>
    <lineage>
        <taxon>Bacteria</taxon>
        <taxon>Pseudomonadati</taxon>
        <taxon>Pseudomonadota</taxon>
        <taxon>Gammaproteobacteria</taxon>
        <taxon>Chromatiales</taxon>
        <taxon>Ectothiorhodospiraceae</taxon>
        <taxon>Thioalkalivibrio</taxon>
    </lineage>
</organism>
<dbReference type="InterPro" id="IPR043128">
    <property type="entry name" value="Rev_trsase/Diguanyl_cyclase"/>
</dbReference>
<dbReference type="AlphaFoldDB" id="W0DT34"/>
<comment type="similarity">
    <text evidence="1">Belongs to the DNA polymerase type-Y family.</text>
</comment>
<dbReference type="PANTHER" id="PTHR35369">
    <property type="entry name" value="BLR3025 PROTEIN-RELATED"/>
    <property type="match status" value="1"/>
</dbReference>
<dbReference type="EMBL" id="CP007029">
    <property type="protein sequence ID" value="AHF00036.1"/>
    <property type="molecule type" value="Genomic_DNA"/>
</dbReference>
<feature type="domain" description="UmuC" evidence="3">
    <location>
        <begin position="44"/>
        <end position="167"/>
    </location>
</feature>
<dbReference type="SUPFAM" id="SSF56672">
    <property type="entry name" value="DNA/RNA polymerases"/>
    <property type="match status" value="1"/>
</dbReference>
<accession>W0DT34</accession>
<protein>
    <recommendedName>
        <fullName evidence="3">UmuC domain-containing protein</fullName>
    </recommendedName>
</protein>
<evidence type="ECO:0000259" key="3">
    <source>
        <dbReference type="Pfam" id="PF00817"/>
    </source>
</evidence>
<keyword evidence="5" id="KW-1185">Reference proteome</keyword>
<dbReference type="Pfam" id="PF00817">
    <property type="entry name" value="IMS"/>
    <property type="match status" value="1"/>
</dbReference>
<dbReference type="InterPro" id="IPR043502">
    <property type="entry name" value="DNA/RNA_pol_sf"/>
</dbReference>
<keyword evidence="2" id="KW-0227">DNA damage</keyword>
<dbReference type="GO" id="GO:0006281">
    <property type="term" value="P:DNA repair"/>
    <property type="evidence" value="ECO:0007669"/>
    <property type="project" value="InterPro"/>
</dbReference>
<reference evidence="4 5" key="1">
    <citation type="submission" date="2013-12" db="EMBL/GenBank/DDBJ databases">
        <authorList>
            <consortium name="DOE Joint Genome Institute"/>
            <person name="Muyzer G."/>
            <person name="Huntemann M."/>
            <person name="Han J."/>
            <person name="Chen A."/>
            <person name="Kyrpides N."/>
            <person name="Mavromatis K."/>
            <person name="Markowitz V."/>
            <person name="Palaniappan K."/>
            <person name="Ivanova N."/>
            <person name="Schaumberg A."/>
            <person name="Pati A."/>
            <person name="Liolios K."/>
            <person name="Nordberg H.P."/>
            <person name="Cantor M.N."/>
            <person name="Hua S.X."/>
            <person name="Woyke T."/>
        </authorList>
    </citation>
    <scope>NUCLEOTIDE SEQUENCE [LARGE SCALE GENOMIC DNA]</scope>
    <source>
        <strain evidence="4 5">ARh 1</strain>
    </source>
</reference>
<proteinExistence type="inferred from homology"/>
<dbReference type="CDD" id="cd03468">
    <property type="entry name" value="PolY_like"/>
    <property type="match status" value="1"/>
</dbReference>
<name>W0DT34_9GAMM</name>
<dbReference type="Gene3D" id="3.40.1170.60">
    <property type="match status" value="1"/>
</dbReference>
<dbReference type="KEGG" id="tti:THITH_07125"/>
<dbReference type="InterPro" id="IPR050356">
    <property type="entry name" value="SulA_CellDiv_inhibitor"/>
</dbReference>
<dbReference type="Gene3D" id="3.30.70.270">
    <property type="match status" value="1"/>
</dbReference>
<evidence type="ECO:0000313" key="5">
    <source>
        <dbReference type="Proteomes" id="UP000005289"/>
    </source>
</evidence>
<dbReference type="PANTHER" id="PTHR35369:SF2">
    <property type="entry name" value="BLR3025 PROTEIN"/>
    <property type="match status" value="1"/>
</dbReference>